<dbReference type="RefSeq" id="WP_163291294.1">
    <property type="nucleotide sequence ID" value="NZ_JAAGWY010000005.1"/>
</dbReference>
<evidence type="ECO:0000313" key="3">
    <source>
        <dbReference type="Proteomes" id="UP000474967"/>
    </source>
</evidence>
<dbReference type="Proteomes" id="UP000474967">
    <property type="component" value="Unassembled WGS sequence"/>
</dbReference>
<accession>A0A6L9Y2A2</accession>
<keyword evidence="1" id="KW-0472">Membrane</keyword>
<reference evidence="2 3" key="1">
    <citation type="journal article" date="2014" name="J. Microbiol.">
        <title>Diaminobutyricibacter tongyongensis gen. nov., sp. nov. and Homoserinibacter gongjuensis gen. nov., sp. nov. belong to the family Microbacteriaceae.</title>
        <authorList>
            <person name="Kim S.J."/>
            <person name="Ahn J.H."/>
            <person name="Weon H.Y."/>
            <person name="Hamada M."/>
            <person name="Suzuki K."/>
            <person name="Kwon S.W."/>
        </authorList>
    </citation>
    <scope>NUCLEOTIDE SEQUENCE [LARGE SCALE GENOMIC DNA]</scope>
    <source>
        <strain evidence="2 3">NBRC 108724</strain>
    </source>
</reference>
<proteinExistence type="predicted"/>
<evidence type="ECO:0000313" key="2">
    <source>
        <dbReference type="EMBL" id="NEN07809.1"/>
    </source>
</evidence>
<keyword evidence="1" id="KW-1133">Transmembrane helix</keyword>
<comment type="caution">
    <text evidence="2">The sequence shown here is derived from an EMBL/GenBank/DDBJ whole genome shotgun (WGS) entry which is preliminary data.</text>
</comment>
<gene>
    <name evidence="2" type="ORF">G3T36_18290</name>
</gene>
<organism evidence="2 3">
    <name type="scientific">Leifsonia tongyongensis</name>
    <dbReference type="NCBI Taxonomy" id="1268043"/>
    <lineage>
        <taxon>Bacteria</taxon>
        <taxon>Bacillati</taxon>
        <taxon>Actinomycetota</taxon>
        <taxon>Actinomycetes</taxon>
        <taxon>Micrococcales</taxon>
        <taxon>Microbacteriaceae</taxon>
        <taxon>Leifsonia</taxon>
    </lineage>
</organism>
<keyword evidence="1" id="KW-0812">Transmembrane</keyword>
<dbReference type="InterPro" id="IPR047789">
    <property type="entry name" value="CU044_5270-like"/>
</dbReference>
<keyword evidence="3" id="KW-1185">Reference proteome</keyword>
<dbReference type="AlphaFoldDB" id="A0A6L9Y2A2"/>
<evidence type="ECO:0000256" key="1">
    <source>
        <dbReference type="SAM" id="Phobius"/>
    </source>
</evidence>
<evidence type="ECO:0008006" key="4">
    <source>
        <dbReference type="Google" id="ProtNLM"/>
    </source>
</evidence>
<dbReference type="NCBIfam" id="NF038083">
    <property type="entry name" value="CU044_5270_fam"/>
    <property type="match status" value="1"/>
</dbReference>
<feature type="transmembrane region" description="Helical" evidence="1">
    <location>
        <begin position="54"/>
        <end position="72"/>
    </location>
</feature>
<dbReference type="EMBL" id="JAAGWY010000005">
    <property type="protein sequence ID" value="NEN07809.1"/>
    <property type="molecule type" value="Genomic_DNA"/>
</dbReference>
<protein>
    <recommendedName>
        <fullName evidence="4">CU044_5270 family protein</fullName>
    </recommendedName>
</protein>
<sequence>MNPLTIESELLPGDSDFDRMKSQLFERIEDTERLRTPHLVPVTRRRTPARRRKVWVSITVVAAVALGVTVIATNVVGPHAASAEAAEVLHRAASATIKSVDLTVGTGQFLKISTTEVALSFSGQEAAYEQPQAITVYMPSDKNDRWVRGHQWLAPGKAYGNAKDFIDQVWKDPHHGDLHLYQAAGGDFGGKSPNYSTEIATMPRESGPLLTYLYQHAEGSASKDEAAFTHVQNLLTTGLVPADLRSAMYDALAEIPGVYLADGQANLDGKRGVAISRKESSRPFAQQIIIDPGTGLLIGVRELSTQQWGPVPAGSIVDWTAVEASVVDKLPAGPYSAMPQAG</sequence>
<name>A0A6L9Y2A2_9MICO</name>